<organism evidence="5 6">
    <name type="scientific">Gracilibacillus marinus</name>
    <dbReference type="NCBI Taxonomy" id="630535"/>
    <lineage>
        <taxon>Bacteria</taxon>
        <taxon>Bacillati</taxon>
        <taxon>Bacillota</taxon>
        <taxon>Bacilli</taxon>
        <taxon>Bacillales</taxon>
        <taxon>Bacillaceae</taxon>
        <taxon>Gracilibacillus</taxon>
    </lineage>
</organism>
<keyword evidence="6" id="KW-1185">Reference proteome</keyword>
<dbReference type="PANTHER" id="PTHR43523">
    <property type="entry name" value="GLUCOSE-1-PHOSPHATE ADENYLYLTRANSFERASE-RELATED"/>
    <property type="match status" value="1"/>
</dbReference>
<evidence type="ECO:0000259" key="3">
    <source>
        <dbReference type="Pfam" id="PF00483"/>
    </source>
</evidence>
<evidence type="ECO:0000256" key="2">
    <source>
        <dbReference type="ARBA" id="ARBA00023056"/>
    </source>
</evidence>
<evidence type="ECO:0000256" key="1">
    <source>
        <dbReference type="ARBA" id="ARBA00010443"/>
    </source>
</evidence>
<proteinExistence type="inferred from homology"/>
<protein>
    <submittedName>
        <fullName evidence="5">Glucose-1-phosphate adenylyltransferase subunit GlgD</fullName>
        <ecNumber evidence="5">2.7.7.27</ecNumber>
    </submittedName>
</protein>
<accession>A0ABV8VR25</accession>
<comment type="caution">
    <text evidence="5">The sequence shown here is derived from an EMBL/GenBank/DDBJ whole genome shotgun (WGS) entry which is preliminary data.</text>
</comment>
<feature type="domain" description="Glucose-1-phosphate adenylyltransferase/Bifunctional protein GlmU-like C-terminal hexapeptide" evidence="4">
    <location>
        <begin position="288"/>
        <end position="356"/>
    </location>
</feature>
<dbReference type="EC" id="2.7.7.27" evidence="5"/>
<dbReference type="InterPro" id="IPR011832">
    <property type="entry name" value="GlgDAde_trans"/>
</dbReference>
<dbReference type="InterPro" id="IPR005835">
    <property type="entry name" value="NTP_transferase_dom"/>
</dbReference>
<dbReference type="PANTHER" id="PTHR43523:SF6">
    <property type="entry name" value="GLYCOGEN BIOSYNTHESIS PROTEIN GLGD"/>
    <property type="match status" value="1"/>
</dbReference>
<keyword evidence="2" id="KW-0320">Glycogen biosynthesis</keyword>
<gene>
    <name evidence="5" type="primary">glgD</name>
    <name evidence="5" type="ORF">ACFOZ1_03660</name>
</gene>
<evidence type="ECO:0000259" key="4">
    <source>
        <dbReference type="Pfam" id="PF24894"/>
    </source>
</evidence>
<dbReference type="InterPro" id="IPR011004">
    <property type="entry name" value="Trimer_LpxA-like_sf"/>
</dbReference>
<dbReference type="InterPro" id="IPR029044">
    <property type="entry name" value="Nucleotide-diphossugar_trans"/>
</dbReference>
<keyword evidence="5" id="KW-0548">Nucleotidyltransferase</keyword>
<dbReference type="Gene3D" id="2.160.10.10">
    <property type="entry name" value="Hexapeptide repeat proteins"/>
    <property type="match status" value="1"/>
</dbReference>
<dbReference type="Pfam" id="PF24894">
    <property type="entry name" value="Hexapep_GlmU"/>
    <property type="match status" value="1"/>
</dbReference>
<dbReference type="EMBL" id="JBHSDV010000001">
    <property type="protein sequence ID" value="MFC4386901.1"/>
    <property type="molecule type" value="Genomic_DNA"/>
</dbReference>
<dbReference type="Gene3D" id="3.90.550.10">
    <property type="entry name" value="Spore Coat Polysaccharide Biosynthesis Protein SpsA, Chain A"/>
    <property type="match status" value="1"/>
</dbReference>
<dbReference type="NCBIfam" id="TIGR02092">
    <property type="entry name" value="glgD"/>
    <property type="match status" value="1"/>
</dbReference>
<name>A0ABV8VR25_9BACI</name>
<dbReference type="InterPro" id="IPR056818">
    <property type="entry name" value="GlmU/GlgC-like_hexapep"/>
</dbReference>
<reference evidence="6" key="1">
    <citation type="journal article" date="2019" name="Int. J. Syst. Evol. Microbiol.">
        <title>The Global Catalogue of Microorganisms (GCM) 10K type strain sequencing project: providing services to taxonomists for standard genome sequencing and annotation.</title>
        <authorList>
            <consortium name="The Broad Institute Genomics Platform"/>
            <consortium name="The Broad Institute Genome Sequencing Center for Infectious Disease"/>
            <person name="Wu L."/>
            <person name="Ma J."/>
        </authorList>
    </citation>
    <scope>NUCLEOTIDE SEQUENCE [LARGE SCALE GENOMIC DNA]</scope>
    <source>
        <strain evidence="6">KACC 14058</strain>
    </source>
</reference>
<dbReference type="Proteomes" id="UP001595880">
    <property type="component" value="Unassembled WGS sequence"/>
</dbReference>
<dbReference type="SUPFAM" id="SSF53448">
    <property type="entry name" value="Nucleotide-diphospho-sugar transferases"/>
    <property type="match status" value="1"/>
</dbReference>
<dbReference type="SUPFAM" id="SSF51161">
    <property type="entry name" value="Trimeric LpxA-like enzymes"/>
    <property type="match status" value="1"/>
</dbReference>
<evidence type="ECO:0000313" key="6">
    <source>
        <dbReference type="Proteomes" id="UP001595880"/>
    </source>
</evidence>
<feature type="domain" description="Nucleotidyl transferase" evidence="3">
    <location>
        <begin position="27"/>
        <end position="154"/>
    </location>
</feature>
<dbReference type="RefSeq" id="WP_390195992.1">
    <property type="nucleotide sequence ID" value="NZ_JBHSDV010000001.1"/>
</dbReference>
<dbReference type="CDD" id="cd04651">
    <property type="entry name" value="LbH_G1P_AT_C"/>
    <property type="match status" value="1"/>
</dbReference>
<keyword evidence="5" id="KW-0808">Transferase</keyword>
<sequence length="371" mass="42376">MKRTVGIITNSSNMTNLDGLIGHRSIHTIPIGGKYRLIDFPLSNLVNLNEDIYIGVIGSYNYRSLVDHLKQGQDWNLSRKSNDLLVLQGDRSVKIAPVGRLSVQDFLDNEPFFDKLPEEVENIIISGCNIVANLEMEKILEEHQETNADITMLYKQNYQGYMLDQELFLQLENNEVKKIYYSSNKVQNQNLFIDTFIIKRTVFLNMLREAKRRRIIDFIEIIQQCLDQIHIHSYPVSGYVKMIHSLQAYYECSMELIKCATHVELFKNQRKIYTKSKDNHPTVYGQLAKVKRAMVASGAIVNGSIEDSIVFRNTNIGHGAKVKNSIIMQGAVVGEDAVVVNAILDKNVRIRPGEFITSHTTEPILIKKRSD</sequence>
<comment type="similarity">
    <text evidence="1">Belongs to the bacterial/plant glucose-1-phosphate adenylyltransferase family.</text>
</comment>
<dbReference type="Pfam" id="PF00483">
    <property type="entry name" value="NTP_transferase"/>
    <property type="match status" value="1"/>
</dbReference>
<dbReference type="InterPro" id="IPR011831">
    <property type="entry name" value="ADP-Glc_PPase"/>
</dbReference>
<evidence type="ECO:0000313" key="5">
    <source>
        <dbReference type="EMBL" id="MFC4386901.1"/>
    </source>
</evidence>
<dbReference type="GO" id="GO:0008878">
    <property type="term" value="F:glucose-1-phosphate adenylyltransferase activity"/>
    <property type="evidence" value="ECO:0007669"/>
    <property type="project" value="UniProtKB-EC"/>
</dbReference>